<reference evidence="1 2" key="1">
    <citation type="submission" date="2020-12" db="EMBL/GenBank/DDBJ databases">
        <title>FDA dAtabase for Regulatory Grade micrObial Sequences (FDA-ARGOS): Supporting development and validation of Infectious Disease Dx tests.</title>
        <authorList>
            <person name="Sproer C."/>
            <person name="Gronow S."/>
            <person name="Severitt S."/>
            <person name="Schroder I."/>
            <person name="Tallon L."/>
            <person name="Sadzewicz L."/>
            <person name="Zhao X."/>
            <person name="Boylan J."/>
            <person name="Ott S."/>
            <person name="Bowen H."/>
            <person name="Vavikolanu K."/>
            <person name="Mehta A."/>
            <person name="Aluvathingal J."/>
            <person name="Nadendla S."/>
            <person name="Lowell S."/>
            <person name="Myers T."/>
            <person name="Yan Y."/>
            <person name="Sichtig H."/>
        </authorList>
    </citation>
    <scope>NUCLEOTIDE SEQUENCE [LARGE SCALE GENOMIC DNA]</scope>
    <source>
        <strain evidence="1 2">FDAARGOS_990</strain>
    </source>
</reference>
<accession>A0A7T4DIS1</accession>
<dbReference type="Proteomes" id="UP000595374">
    <property type="component" value="Chromosome"/>
</dbReference>
<organism evidence="1 2">
    <name type="scientific">Brevibacterium casei</name>
    <dbReference type="NCBI Taxonomy" id="33889"/>
    <lineage>
        <taxon>Bacteria</taxon>
        <taxon>Bacillati</taxon>
        <taxon>Actinomycetota</taxon>
        <taxon>Actinomycetes</taxon>
        <taxon>Micrococcales</taxon>
        <taxon>Brevibacteriaceae</taxon>
        <taxon>Brevibacterium</taxon>
    </lineage>
</organism>
<gene>
    <name evidence="1" type="ORF">I6H47_09855</name>
</gene>
<evidence type="ECO:0000313" key="1">
    <source>
        <dbReference type="EMBL" id="QQB13159.1"/>
    </source>
</evidence>
<proteinExistence type="predicted"/>
<dbReference type="RefSeq" id="WP_198498383.1">
    <property type="nucleotide sequence ID" value="NZ_CP065989.1"/>
</dbReference>
<dbReference type="AlphaFoldDB" id="A0A7T4DIS1"/>
<protein>
    <recommendedName>
        <fullName evidence="3">Secreted protein</fullName>
    </recommendedName>
</protein>
<dbReference type="InterPro" id="IPR043777">
    <property type="entry name" value="DUF5719"/>
</dbReference>
<evidence type="ECO:0008006" key="3">
    <source>
        <dbReference type="Google" id="ProtNLM"/>
    </source>
</evidence>
<sequence>MRLGRSTVTFAAIAVPGILIATTSFLTPLPAGTLSRSPEQVRMPTADTQVICPGPLLTDQAAEGTDAEFVDDSNVSTRVVSATAPISAADGSVSASRLQVATLGGSPDFDNPASGGFVSGDDPVENTKIITGFARPGAPALTTALETVEGTSGDLTGLATLTCAAPAANFRIVAGSGEAGSNSQLLLSNPGSVPVQAQVQVMTPSGSRGEPTELSIRAGSQRAVRLAGLAAGAPELAVDVSVDGGVLAGSIQETKLDGLTPQGIDLAAPGAPAANQQVLTGLDGRSVRVRVANPGDDLAEVALKAYGPDGEVDIPRSALTVVAGGVAEADLGELAATSLVLDSDQPVQATASVATNPDGGAGDFATITATEGLADAQLMALPRTGTAQLFLSPGQGQVQVSGMLDDGSLTDPRVVDLNPTATTTLAPAEVSAEAVRALVISGQGAAGAAADGVHASLLVTSDSGVSAVMPAPAPAGVAYRDIRLD</sequence>
<dbReference type="EMBL" id="CP065989">
    <property type="protein sequence ID" value="QQB13159.1"/>
    <property type="molecule type" value="Genomic_DNA"/>
</dbReference>
<dbReference type="Pfam" id="PF18986">
    <property type="entry name" value="DUF5719"/>
    <property type="match status" value="1"/>
</dbReference>
<name>A0A7T4DIS1_9MICO</name>
<evidence type="ECO:0000313" key="2">
    <source>
        <dbReference type="Proteomes" id="UP000595374"/>
    </source>
</evidence>